<dbReference type="Pfam" id="PF13374">
    <property type="entry name" value="TPR_10"/>
    <property type="match status" value="1"/>
</dbReference>
<dbReference type="PROSITE" id="PS50865">
    <property type="entry name" value="ZF_MYND_2"/>
    <property type="match status" value="1"/>
</dbReference>
<dbReference type="SUPFAM" id="SSF48452">
    <property type="entry name" value="TPR-like"/>
    <property type="match status" value="1"/>
</dbReference>
<dbReference type="Gene3D" id="6.10.140.2220">
    <property type="match status" value="1"/>
</dbReference>
<keyword evidence="7" id="KW-1185">Reference proteome</keyword>
<evidence type="ECO:0000256" key="2">
    <source>
        <dbReference type="ARBA" id="ARBA00022771"/>
    </source>
</evidence>
<dbReference type="PANTHER" id="PTHR46082">
    <property type="entry name" value="ATP/GTP-BINDING PROTEIN-RELATED"/>
    <property type="match status" value="1"/>
</dbReference>
<protein>
    <recommendedName>
        <fullName evidence="5">MYND-type domain-containing protein</fullName>
    </recommendedName>
</protein>
<dbReference type="Pfam" id="PF13424">
    <property type="entry name" value="TPR_12"/>
    <property type="match status" value="1"/>
</dbReference>
<evidence type="ECO:0000256" key="3">
    <source>
        <dbReference type="ARBA" id="ARBA00022833"/>
    </source>
</evidence>
<keyword evidence="3" id="KW-0862">Zinc</keyword>
<dbReference type="PANTHER" id="PTHR46082:SF6">
    <property type="entry name" value="AAA+ ATPASE DOMAIN-CONTAINING PROTEIN-RELATED"/>
    <property type="match status" value="1"/>
</dbReference>
<dbReference type="Gene3D" id="3.30.40.10">
    <property type="entry name" value="Zinc/RING finger domain, C3HC4 (zinc finger)"/>
    <property type="match status" value="1"/>
</dbReference>
<dbReference type="Gene3D" id="1.25.40.10">
    <property type="entry name" value="Tetratricopeptide repeat domain"/>
    <property type="match status" value="1"/>
</dbReference>
<evidence type="ECO:0000259" key="5">
    <source>
        <dbReference type="PROSITE" id="PS50865"/>
    </source>
</evidence>
<reference evidence="6" key="1">
    <citation type="submission" date="2021-11" db="EMBL/GenBank/DDBJ databases">
        <authorList>
            <consortium name="Genoscope - CEA"/>
            <person name="William W."/>
        </authorList>
    </citation>
    <scope>NUCLEOTIDE SEQUENCE</scope>
</reference>
<name>A0A8J2X1I0_9STRA</name>
<evidence type="ECO:0000256" key="4">
    <source>
        <dbReference type="PROSITE-ProRule" id="PRU00134"/>
    </source>
</evidence>
<gene>
    <name evidence="6" type="ORF">PECAL_3P02740</name>
</gene>
<dbReference type="AlphaFoldDB" id="A0A8J2X1I0"/>
<proteinExistence type="predicted"/>
<dbReference type="OrthoDB" id="1658288at2759"/>
<keyword evidence="1" id="KW-0479">Metal-binding</keyword>
<sequence length="381" mass="42399">MILTTCAACAAPLAHNAPRCVRCHVRYCDATCQHDHWRRGHKQMCKKIHRGGNAEQYHADKKYKEAVAVAVEACADDTKGQTCYICTQALHWKTKEGLVRGCACRGTAGFAHVSCLAEQAKILFAEAEENNLSDKVKTERFERWYACSLCEQEYHGVVRCALGWACWKTYVGRPETDEIRGVAMNVLGNGLISAKHYEDALTVQEAELSMLRRVGAPEHSILVAQTNLSTTYARIGRHEQALQMSRDVYSGELKLYGEEHGRTVVAACNYATSLVGLERFEEAKSLLRKMIPVAQRILGDSHDHTLSMRSIYANALYQDTCATLDDLSEAVTTFEDTARIARRVLGGAHPSTVNMERALQHARAALRARDTPQPSSLSERV</sequence>
<dbReference type="Pfam" id="PF01753">
    <property type="entry name" value="zf-MYND"/>
    <property type="match status" value="1"/>
</dbReference>
<accession>A0A8J2X1I0</accession>
<dbReference type="InterPro" id="IPR053137">
    <property type="entry name" value="NLR-like"/>
</dbReference>
<evidence type="ECO:0000256" key="1">
    <source>
        <dbReference type="ARBA" id="ARBA00022723"/>
    </source>
</evidence>
<dbReference type="SUPFAM" id="SSF144232">
    <property type="entry name" value="HIT/MYND zinc finger-like"/>
    <property type="match status" value="1"/>
</dbReference>
<keyword evidence="2 4" id="KW-0863">Zinc-finger</keyword>
<dbReference type="InterPro" id="IPR013083">
    <property type="entry name" value="Znf_RING/FYVE/PHD"/>
</dbReference>
<dbReference type="InterPro" id="IPR011990">
    <property type="entry name" value="TPR-like_helical_dom_sf"/>
</dbReference>
<organism evidence="6 7">
    <name type="scientific">Pelagomonas calceolata</name>
    <dbReference type="NCBI Taxonomy" id="35677"/>
    <lineage>
        <taxon>Eukaryota</taxon>
        <taxon>Sar</taxon>
        <taxon>Stramenopiles</taxon>
        <taxon>Ochrophyta</taxon>
        <taxon>Pelagophyceae</taxon>
        <taxon>Pelagomonadales</taxon>
        <taxon>Pelagomonadaceae</taxon>
        <taxon>Pelagomonas</taxon>
    </lineage>
</organism>
<evidence type="ECO:0000313" key="7">
    <source>
        <dbReference type="Proteomes" id="UP000789595"/>
    </source>
</evidence>
<dbReference type="Pfam" id="PF12906">
    <property type="entry name" value="RINGv"/>
    <property type="match status" value="1"/>
</dbReference>
<dbReference type="GO" id="GO:0008270">
    <property type="term" value="F:zinc ion binding"/>
    <property type="evidence" value="ECO:0007669"/>
    <property type="project" value="UniProtKB-KW"/>
</dbReference>
<dbReference type="InterPro" id="IPR011016">
    <property type="entry name" value="Znf_RING-CH"/>
</dbReference>
<dbReference type="EMBL" id="CAKKNE010000003">
    <property type="protein sequence ID" value="CAH0370391.1"/>
    <property type="molecule type" value="Genomic_DNA"/>
</dbReference>
<comment type="caution">
    <text evidence="6">The sequence shown here is derived from an EMBL/GenBank/DDBJ whole genome shotgun (WGS) entry which is preliminary data.</text>
</comment>
<dbReference type="Proteomes" id="UP000789595">
    <property type="component" value="Unassembled WGS sequence"/>
</dbReference>
<feature type="domain" description="MYND-type" evidence="5">
    <location>
        <begin position="6"/>
        <end position="45"/>
    </location>
</feature>
<evidence type="ECO:0000313" key="6">
    <source>
        <dbReference type="EMBL" id="CAH0370391.1"/>
    </source>
</evidence>
<dbReference type="InterPro" id="IPR002893">
    <property type="entry name" value="Znf_MYND"/>
</dbReference>